<evidence type="ECO:0000256" key="7">
    <source>
        <dbReference type="ARBA" id="ARBA00023320"/>
    </source>
</evidence>
<dbReference type="PANTHER" id="PTHR15536">
    <property type="entry name" value="TACHYKININ-3"/>
    <property type="match status" value="1"/>
</dbReference>
<gene>
    <name evidence="9" type="ORF">HHUSO_G30031</name>
</gene>
<evidence type="ECO:0000256" key="5">
    <source>
        <dbReference type="ARBA" id="ARBA00022729"/>
    </source>
</evidence>
<evidence type="ECO:0008006" key="11">
    <source>
        <dbReference type="Google" id="ProtNLM"/>
    </source>
</evidence>
<dbReference type="PROSITE" id="PS00267">
    <property type="entry name" value="TACHYKININ"/>
    <property type="match status" value="1"/>
</dbReference>
<evidence type="ECO:0000256" key="2">
    <source>
        <dbReference type="ARBA" id="ARBA00007518"/>
    </source>
</evidence>
<reference evidence="9 10" key="1">
    <citation type="submission" date="2021-05" db="EMBL/GenBank/DDBJ databases">
        <authorList>
            <person name="Zahm M."/>
            <person name="Klopp C."/>
            <person name="Cabau C."/>
            <person name="Kuhl H."/>
            <person name="Suciu R."/>
            <person name="Ciorpac M."/>
            <person name="Holostenco D."/>
            <person name="Gessner J."/>
            <person name="Wuertz S."/>
            <person name="Hohne C."/>
            <person name="Stock M."/>
            <person name="Gislard M."/>
            <person name="Lluch J."/>
            <person name="Milhes M."/>
            <person name="Lampietro C."/>
            <person name="Lopez Roques C."/>
            <person name="Donnadieu C."/>
            <person name="Du K."/>
            <person name="Schartl M."/>
            <person name="Guiguen Y."/>
        </authorList>
    </citation>
    <scope>NUCLEOTIDE SEQUENCE [LARGE SCALE GENOMIC DNA]</scope>
    <source>
        <strain evidence="9">Hh-F2</strain>
        <tissue evidence="9">Blood</tissue>
    </source>
</reference>
<organism evidence="9 10">
    <name type="scientific">Huso huso</name>
    <name type="common">Beluga</name>
    <name type="synonym">Acipenser huso</name>
    <dbReference type="NCBI Taxonomy" id="61971"/>
    <lineage>
        <taxon>Eukaryota</taxon>
        <taxon>Metazoa</taxon>
        <taxon>Chordata</taxon>
        <taxon>Craniata</taxon>
        <taxon>Vertebrata</taxon>
        <taxon>Euteleostomi</taxon>
        <taxon>Actinopterygii</taxon>
        <taxon>Chondrostei</taxon>
        <taxon>Acipenseriformes</taxon>
        <taxon>Acipenseridae</taxon>
        <taxon>Huso</taxon>
    </lineage>
</organism>
<keyword evidence="6" id="KW-0027">Amidation</keyword>
<keyword evidence="7" id="KW-0527">Neuropeptide</keyword>
<evidence type="ECO:0000256" key="3">
    <source>
        <dbReference type="ARBA" id="ARBA00022525"/>
    </source>
</evidence>
<keyword evidence="3" id="KW-0964">Secreted</keyword>
<comment type="function">
    <text evidence="8">Tachykinins are active peptides which excite neurons, evoke behavioral responses, are potent vasodilators and secretagogues, and contract (directly or indirectly) many smooth muscles. Is a critical central regulator of gonadal function.</text>
</comment>
<dbReference type="EMBL" id="JAHFZB010000033">
    <property type="protein sequence ID" value="KAK6471096.1"/>
    <property type="molecule type" value="Genomic_DNA"/>
</dbReference>
<evidence type="ECO:0000256" key="4">
    <source>
        <dbReference type="ARBA" id="ARBA00022685"/>
    </source>
</evidence>
<proteinExistence type="inferred from homology"/>
<evidence type="ECO:0000256" key="1">
    <source>
        <dbReference type="ARBA" id="ARBA00004613"/>
    </source>
</evidence>
<keyword evidence="5" id="KW-0732">Signal</keyword>
<evidence type="ECO:0000313" key="9">
    <source>
        <dbReference type="EMBL" id="KAK6471096.1"/>
    </source>
</evidence>
<name>A0ABR0YFB4_HUSHU</name>
<protein>
    <recommendedName>
        <fullName evidence="11">Neuromedin-K</fullName>
    </recommendedName>
</protein>
<dbReference type="Proteomes" id="UP001369086">
    <property type="component" value="Unassembled WGS sequence"/>
</dbReference>
<accession>A0ABR0YFB4</accession>
<evidence type="ECO:0000256" key="6">
    <source>
        <dbReference type="ARBA" id="ARBA00022815"/>
    </source>
</evidence>
<keyword evidence="4" id="KW-0165">Cleavage on pair of basic residues</keyword>
<evidence type="ECO:0000256" key="8">
    <source>
        <dbReference type="ARBA" id="ARBA00045164"/>
    </source>
</evidence>
<evidence type="ECO:0000313" key="10">
    <source>
        <dbReference type="Proteomes" id="UP001369086"/>
    </source>
</evidence>
<keyword evidence="10" id="KW-1185">Reference proteome</keyword>
<comment type="similarity">
    <text evidence="2">Belongs to the tachykinin family.</text>
</comment>
<comment type="caution">
    <text evidence="9">The sequence shown here is derived from an EMBL/GenBank/DDBJ whole genome shotgun (WGS) entry which is preliminary data.</text>
</comment>
<dbReference type="InterPro" id="IPR003635">
    <property type="entry name" value="Neurokinin-B/TAC3"/>
</dbReference>
<comment type="subcellular location">
    <subcellularLocation>
        <location evidence="1">Secreted</location>
    </subcellularLocation>
</comment>
<dbReference type="Pfam" id="PF03823">
    <property type="entry name" value="Neurokinin_B"/>
    <property type="match status" value="1"/>
</dbReference>
<dbReference type="InterPro" id="IPR013055">
    <property type="entry name" value="Tachy_Neuro_lke_CS"/>
</dbReference>
<sequence>MTGVIVSEQLRQFNEIHQSLGFAEHLHMGFYWSHTHRASSDWIILDPRHNTALIKQPGKHALCRPYARFQTEIHNEIAGEPKKAQRREDRSFRLCHTQKGTLISPNAPASTEKDIQTRLFKKVGTDKMKSFFVLAILSFLMMVRSCHSSCEEIQEPSGSDLQIKDSSSVNTLPRSFLKRFYDGMNYDGFVGLMGKRTAGKLHVFGDMHDFFVGLMGRRNTENGNPVPLKKETFPESRGTIFPNKCKMSPDIAVAISSAKAHHVFKYEQLLFCIQESPCFL</sequence>
<dbReference type="PANTHER" id="PTHR15536:SF1">
    <property type="entry name" value="TACHYKININ-3"/>
    <property type="match status" value="1"/>
</dbReference>